<gene>
    <name evidence="1" type="ORF">FNK824_LOCUS16308</name>
</gene>
<accession>A0A819CTE0</accession>
<feature type="non-terminal residue" evidence="1">
    <location>
        <position position="42"/>
    </location>
</feature>
<name>A0A819CTE0_9BILA</name>
<dbReference type="EMBL" id="CAJOBE010002456">
    <property type="protein sequence ID" value="CAF3823531.1"/>
    <property type="molecule type" value="Genomic_DNA"/>
</dbReference>
<comment type="caution">
    <text evidence="1">The sequence shown here is derived from an EMBL/GenBank/DDBJ whole genome shotgun (WGS) entry which is preliminary data.</text>
</comment>
<evidence type="ECO:0000313" key="2">
    <source>
        <dbReference type="Proteomes" id="UP000663874"/>
    </source>
</evidence>
<dbReference type="Proteomes" id="UP000663874">
    <property type="component" value="Unassembled WGS sequence"/>
</dbReference>
<protein>
    <submittedName>
        <fullName evidence="1">Uncharacterized protein</fullName>
    </submittedName>
</protein>
<organism evidence="1 2">
    <name type="scientific">Rotaria sordida</name>
    <dbReference type="NCBI Taxonomy" id="392033"/>
    <lineage>
        <taxon>Eukaryota</taxon>
        <taxon>Metazoa</taxon>
        <taxon>Spiralia</taxon>
        <taxon>Gnathifera</taxon>
        <taxon>Rotifera</taxon>
        <taxon>Eurotatoria</taxon>
        <taxon>Bdelloidea</taxon>
        <taxon>Philodinida</taxon>
        <taxon>Philodinidae</taxon>
        <taxon>Rotaria</taxon>
    </lineage>
</organism>
<proteinExistence type="predicted"/>
<reference evidence="1" key="1">
    <citation type="submission" date="2021-02" db="EMBL/GenBank/DDBJ databases">
        <authorList>
            <person name="Nowell W R."/>
        </authorList>
    </citation>
    <scope>NUCLEOTIDE SEQUENCE</scope>
</reference>
<evidence type="ECO:0000313" key="1">
    <source>
        <dbReference type="EMBL" id="CAF3823531.1"/>
    </source>
</evidence>
<sequence length="42" mass="4604">MINTGTGARPPWSCTRDVACSPIYFGSSIKLTSNEDFRHSSI</sequence>
<dbReference type="AlphaFoldDB" id="A0A819CTE0"/>